<accession>B2A4L9</accession>
<evidence type="ECO:0000259" key="6">
    <source>
        <dbReference type="Pfam" id="PF04069"/>
    </source>
</evidence>
<keyword evidence="4" id="KW-0472">Membrane</keyword>
<keyword evidence="5" id="KW-0732">Signal</keyword>
<organism evidence="7 8">
    <name type="scientific">Natranaerobius thermophilus (strain ATCC BAA-1301 / DSM 18059 / JW/NM-WN-LF)</name>
    <dbReference type="NCBI Taxonomy" id="457570"/>
    <lineage>
        <taxon>Bacteria</taxon>
        <taxon>Bacillati</taxon>
        <taxon>Bacillota</taxon>
        <taxon>Clostridia</taxon>
        <taxon>Natranaerobiales</taxon>
        <taxon>Natranaerobiaceae</taxon>
        <taxon>Natranaerobius</taxon>
    </lineage>
</organism>
<dbReference type="OrthoDB" id="9787902at2"/>
<dbReference type="Proteomes" id="UP000001683">
    <property type="component" value="Chromosome"/>
</dbReference>
<dbReference type="GO" id="GO:0043190">
    <property type="term" value="C:ATP-binding cassette (ABC) transporter complex"/>
    <property type="evidence" value="ECO:0007669"/>
    <property type="project" value="InterPro"/>
</dbReference>
<evidence type="ECO:0000256" key="2">
    <source>
        <dbReference type="ARBA" id="ARBA00022448"/>
    </source>
</evidence>
<dbReference type="PANTHER" id="PTHR47737:SF1">
    <property type="entry name" value="GLYCINE BETAINE_PROLINE BETAINE TRANSPORT SYSTEM PERMEASE PROTEIN PROW"/>
    <property type="match status" value="1"/>
</dbReference>
<evidence type="ECO:0000313" key="7">
    <source>
        <dbReference type="EMBL" id="ACB85194.1"/>
    </source>
</evidence>
<sequence>MSKKLILVLATVFLVGTIGLAGCDEPAQDGDPEGTQEEIELAYVNWACAEAQTHVAQEVIESELGYDVEITMADAGPIWADVAAGNQDGMVCAWLPVTQGEYDDEYDGDVDNLGPVYEGARIGLVVPEYVDIDSIEEMDEIADELDNEIVGIEPGAGIMINTDEALEEYDSLAEFELIDSSDAGMTTSLSDAVDNEEPIVVTGWTPHWKFAEWDLEFLEDPLNVYGEEEHIAAVARQGLEDDAPDVYEFLDNYIMDDDQIGEVMGMIEETDDPEASAEEWVEENQDVVQEWLD</sequence>
<dbReference type="CDD" id="cd13639">
    <property type="entry name" value="PBP2_OpuAC_like"/>
    <property type="match status" value="1"/>
</dbReference>
<dbReference type="InParanoid" id="B2A4L9"/>
<evidence type="ECO:0000256" key="1">
    <source>
        <dbReference type="ARBA" id="ARBA00004236"/>
    </source>
</evidence>
<dbReference type="InterPro" id="IPR007210">
    <property type="entry name" value="ABC_Gly_betaine_transp_sub-bd"/>
</dbReference>
<keyword evidence="3" id="KW-1003">Cell membrane</keyword>
<evidence type="ECO:0000256" key="5">
    <source>
        <dbReference type="SAM" id="SignalP"/>
    </source>
</evidence>
<dbReference type="KEGG" id="nth:Nther_1620"/>
<comment type="subcellular location">
    <subcellularLocation>
        <location evidence="1">Cell membrane</location>
    </subcellularLocation>
</comment>
<dbReference type="SUPFAM" id="SSF53850">
    <property type="entry name" value="Periplasmic binding protein-like II"/>
    <property type="match status" value="1"/>
</dbReference>
<dbReference type="Gene3D" id="3.40.190.10">
    <property type="entry name" value="Periplasmic binding protein-like II"/>
    <property type="match status" value="1"/>
</dbReference>
<dbReference type="Pfam" id="PF04069">
    <property type="entry name" value="OpuAC"/>
    <property type="match status" value="1"/>
</dbReference>
<dbReference type="eggNOG" id="COG2113">
    <property type="taxonomic scope" value="Bacteria"/>
</dbReference>
<dbReference type="GO" id="GO:0005275">
    <property type="term" value="F:amine transmembrane transporter activity"/>
    <property type="evidence" value="ECO:0007669"/>
    <property type="project" value="TreeGrafter"/>
</dbReference>
<proteinExistence type="predicted"/>
<reference evidence="7 8" key="2">
    <citation type="journal article" date="2011" name="J. Bacteriol.">
        <title>Complete genome sequence of the anaerobic, halophilic alkalithermophile Natranaerobius thermophilus JW/NM-WN-LF.</title>
        <authorList>
            <person name="Zhao B."/>
            <person name="Mesbah N.M."/>
            <person name="Dalin E."/>
            <person name="Goodwin L."/>
            <person name="Nolan M."/>
            <person name="Pitluck S."/>
            <person name="Chertkov O."/>
            <person name="Brettin T.S."/>
            <person name="Han J."/>
            <person name="Larimer F.W."/>
            <person name="Land M.L."/>
            <person name="Hauser L."/>
            <person name="Kyrpides N."/>
            <person name="Wiegel J."/>
        </authorList>
    </citation>
    <scope>NUCLEOTIDE SEQUENCE [LARGE SCALE GENOMIC DNA]</scope>
    <source>
        <strain evidence="8">ATCC BAA-1301 / DSM 18059 / JW/NM-WN-LF</strain>
    </source>
</reference>
<evidence type="ECO:0000313" key="8">
    <source>
        <dbReference type="Proteomes" id="UP000001683"/>
    </source>
</evidence>
<dbReference type="Gene3D" id="3.40.190.100">
    <property type="entry name" value="Glycine betaine-binding periplasmic protein, domain 2"/>
    <property type="match status" value="1"/>
</dbReference>
<dbReference type="STRING" id="457570.Nther_1620"/>
<dbReference type="GO" id="GO:0031460">
    <property type="term" value="P:glycine betaine transport"/>
    <property type="evidence" value="ECO:0007669"/>
    <property type="project" value="TreeGrafter"/>
</dbReference>
<dbReference type="PROSITE" id="PS51257">
    <property type="entry name" value="PROKAR_LIPOPROTEIN"/>
    <property type="match status" value="1"/>
</dbReference>
<name>B2A4L9_NATTJ</name>
<dbReference type="PANTHER" id="PTHR47737">
    <property type="entry name" value="GLYCINE BETAINE/PROLINE BETAINE TRANSPORT SYSTEM PERMEASE PROTEIN PROW"/>
    <property type="match status" value="1"/>
</dbReference>
<dbReference type="RefSeq" id="WP_012448062.1">
    <property type="nucleotide sequence ID" value="NC_010718.1"/>
</dbReference>
<keyword evidence="8" id="KW-1185">Reference proteome</keyword>
<feature type="chain" id="PRO_5039031485" evidence="5">
    <location>
        <begin position="22"/>
        <end position="293"/>
    </location>
</feature>
<reference evidence="7 8" key="1">
    <citation type="submission" date="2008-04" db="EMBL/GenBank/DDBJ databases">
        <title>Complete sequence of chromosome of Natranaerobius thermophilus JW/NM-WN-LF.</title>
        <authorList>
            <consortium name="US DOE Joint Genome Institute"/>
            <person name="Copeland A."/>
            <person name="Lucas S."/>
            <person name="Lapidus A."/>
            <person name="Glavina del Rio T."/>
            <person name="Dalin E."/>
            <person name="Tice H."/>
            <person name="Bruce D."/>
            <person name="Goodwin L."/>
            <person name="Pitluck S."/>
            <person name="Chertkov O."/>
            <person name="Brettin T."/>
            <person name="Detter J.C."/>
            <person name="Han C."/>
            <person name="Kuske C.R."/>
            <person name="Schmutz J."/>
            <person name="Larimer F."/>
            <person name="Land M."/>
            <person name="Hauser L."/>
            <person name="Kyrpides N."/>
            <person name="Lykidis A."/>
            <person name="Mesbah N.M."/>
            <person name="Wiegel J."/>
        </authorList>
    </citation>
    <scope>NUCLEOTIDE SEQUENCE [LARGE SCALE GENOMIC DNA]</scope>
    <source>
        <strain evidence="8">ATCC BAA-1301 / DSM 18059 / JW/NM-WN-LF</strain>
    </source>
</reference>
<dbReference type="HOGENOM" id="CLU_008673_1_0_9"/>
<dbReference type="GO" id="GO:0015226">
    <property type="term" value="F:carnitine transmembrane transporter activity"/>
    <property type="evidence" value="ECO:0007669"/>
    <property type="project" value="TreeGrafter"/>
</dbReference>
<dbReference type="GO" id="GO:0015871">
    <property type="term" value="P:choline transport"/>
    <property type="evidence" value="ECO:0007669"/>
    <property type="project" value="TreeGrafter"/>
</dbReference>
<dbReference type="AlphaFoldDB" id="B2A4L9"/>
<feature type="signal peptide" evidence="5">
    <location>
        <begin position="1"/>
        <end position="21"/>
    </location>
</feature>
<gene>
    <name evidence="7" type="ordered locus">Nther_1620</name>
</gene>
<evidence type="ECO:0000256" key="4">
    <source>
        <dbReference type="ARBA" id="ARBA00023136"/>
    </source>
</evidence>
<feature type="domain" description="ABC-type glycine betaine transport system substrate-binding" evidence="6">
    <location>
        <begin position="38"/>
        <end position="283"/>
    </location>
</feature>
<evidence type="ECO:0000256" key="3">
    <source>
        <dbReference type="ARBA" id="ARBA00022475"/>
    </source>
</evidence>
<keyword evidence="2" id="KW-0813">Transport</keyword>
<dbReference type="EMBL" id="CP001034">
    <property type="protein sequence ID" value="ACB85194.1"/>
    <property type="molecule type" value="Genomic_DNA"/>
</dbReference>
<protein>
    <submittedName>
        <fullName evidence="7">Substrate-binding region of ABC-type glycine betaine transport system</fullName>
    </submittedName>
</protein>